<sequence length="145" mass="14492">MPCPPCSLPPGSLLLVALGLDAPGGIGHREVAEFVGLGVGKVGSCAGIGGGAVRVDRAHAELVAAGVLGPELVEQQRRAVMLVSLPGRLLLGCAASTTQSAVLRRGRPGLGALLPAPPRRGALRGAGRLDIQGVANLCAALLDCR</sequence>
<reference evidence="1" key="2">
    <citation type="journal article" date="2022" name="Sci. Rep.">
        <title>In silico prediction of the enzymes involved in the degradation of the herbicide molinate by Gulosibacter molinativorax ON4T.</title>
        <authorList>
            <person name="Lopes A.R."/>
            <person name="Bunin E."/>
            <person name="Viana A.T."/>
            <person name="Froufe H."/>
            <person name="Munoz-Merida A."/>
            <person name="Pinho D."/>
            <person name="Figueiredo J."/>
            <person name="Barroso C."/>
            <person name="Vaz-Moreira I."/>
            <person name="Bellanger X."/>
            <person name="Egas C."/>
            <person name="Nunes O.C."/>
        </authorList>
    </citation>
    <scope>NUCLEOTIDE SEQUENCE</scope>
    <source>
        <strain evidence="1">ON4</strain>
    </source>
</reference>
<organism evidence="1 2">
    <name type="scientific">Gulosibacter molinativorax</name>
    <dbReference type="NCBI Taxonomy" id="256821"/>
    <lineage>
        <taxon>Bacteria</taxon>
        <taxon>Bacillati</taxon>
        <taxon>Actinomycetota</taxon>
        <taxon>Actinomycetes</taxon>
        <taxon>Micrococcales</taxon>
        <taxon>Microbacteriaceae</taxon>
        <taxon>Gulosibacter</taxon>
    </lineage>
</organism>
<protein>
    <recommendedName>
        <fullName evidence="3">MarR family transcriptional regulator</fullName>
    </recommendedName>
</protein>
<proteinExistence type="predicted"/>
<dbReference type="EMBL" id="PXVD01000003">
    <property type="protein sequence ID" value="MDJ1370171.1"/>
    <property type="molecule type" value="Genomic_DNA"/>
</dbReference>
<evidence type="ECO:0000313" key="2">
    <source>
        <dbReference type="Proteomes" id="UP001170379"/>
    </source>
</evidence>
<keyword evidence="2" id="KW-1185">Reference proteome</keyword>
<evidence type="ECO:0008006" key="3">
    <source>
        <dbReference type="Google" id="ProtNLM"/>
    </source>
</evidence>
<gene>
    <name evidence="1" type="ORF">C7K25_02085</name>
</gene>
<accession>A0ABT7C670</accession>
<evidence type="ECO:0000313" key="1">
    <source>
        <dbReference type="EMBL" id="MDJ1370171.1"/>
    </source>
</evidence>
<dbReference type="Proteomes" id="UP001170379">
    <property type="component" value="Unassembled WGS sequence"/>
</dbReference>
<name>A0ABT7C670_9MICO</name>
<reference evidence="1" key="1">
    <citation type="submission" date="2018-03" db="EMBL/GenBank/DDBJ databases">
        <authorList>
            <person name="Nunes O.C."/>
            <person name="Lopes A.R."/>
            <person name="Froufe H."/>
            <person name="Munoz-Merida A."/>
            <person name="Barroso C."/>
            <person name="Egas C."/>
        </authorList>
    </citation>
    <scope>NUCLEOTIDE SEQUENCE</scope>
    <source>
        <strain evidence="1">ON4</strain>
    </source>
</reference>
<comment type="caution">
    <text evidence="1">The sequence shown here is derived from an EMBL/GenBank/DDBJ whole genome shotgun (WGS) entry which is preliminary data.</text>
</comment>